<dbReference type="InterPro" id="IPR038702">
    <property type="entry name" value="Na/K_ATPase_sub_beta_sf"/>
</dbReference>
<evidence type="ECO:0000256" key="5">
    <source>
        <dbReference type="ARBA" id="ARBA00022989"/>
    </source>
</evidence>
<evidence type="ECO:0000313" key="9">
    <source>
        <dbReference type="Proteomes" id="UP000271162"/>
    </source>
</evidence>
<keyword evidence="9" id="KW-1185">Reference proteome</keyword>
<reference evidence="10" key="1">
    <citation type="submission" date="2017-02" db="UniProtKB">
        <authorList>
            <consortium name="WormBaseParasite"/>
        </authorList>
    </citation>
    <scope>IDENTIFICATION</scope>
</reference>
<dbReference type="STRING" id="27835.A0A0N4XD37"/>
<organism evidence="10">
    <name type="scientific">Nippostrongylus brasiliensis</name>
    <name type="common">Rat hookworm</name>
    <dbReference type="NCBI Taxonomy" id="27835"/>
    <lineage>
        <taxon>Eukaryota</taxon>
        <taxon>Metazoa</taxon>
        <taxon>Ecdysozoa</taxon>
        <taxon>Nematoda</taxon>
        <taxon>Chromadorea</taxon>
        <taxon>Rhabditida</taxon>
        <taxon>Rhabditina</taxon>
        <taxon>Rhabditomorpha</taxon>
        <taxon>Strongyloidea</taxon>
        <taxon>Heligmosomidae</taxon>
        <taxon>Nippostrongylus</taxon>
    </lineage>
</organism>
<dbReference type="AlphaFoldDB" id="A0A0N4XD37"/>
<evidence type="ECO:0000256" key="2">
    <source>
        <dbReference type="ARBA" id="ARBA00005876"/>
    </source>
</evidence>
<evidence type="ECO:0000256" key="7">
    <source>
        <dbReference type="SAM" id="Phobius"/>
    </source>
</evidence>
<keyword evidence="6 7" id="KW-0472">Membrane</keyword>
<dbReference type="GO" id="GO:1990573">
    <property type="term" value="P:potassium ion import across plasma membrane"/>
    <property type="evidence" value="ECO:0007669"/>
    <property type="project" value="TreeGrafter"/>
</dbReference>
<evidence type="ECO:0000313" key="8">
    <source>
        <dbReference type="EMBL" id="VDL62977.1"/>
    </source>
</evidence>
<dbReference type="GO" id="GO:0036376">
    <property type="term" value="P:sodium ion export across plasma membrane"/>
    <property type="evidence" value="ECO:0007669"/>
    <property type="project" value="TreeGrafter"/>
</dbReference>
<keyword evidence="3 7" id="KW-0812">Transmembrane</keyword>
<evidence type="ECO:0000256" key="1">
    <source>
        <dbReference type="ARBA" id="ARBA00004606"/>
    </source>
</evidence>
<dbReference type="Gene3D" id="2.60.40.1660">
    <property type="entry name" value="Na, k-atpase alpha subunit"/>
    <property type="match status" value="2"/>
</dbReference>
<evidence type="ECO:0000256" key="4">
    <source>
        <dbReference type="ARBA" id="ARBA00022968"/>
    </source>
</evidence>
<dbReference type="EMBL" id="UYSL01000158">
    <property type="protein sequence ID" value="VDL62977.1"/>
    <property type="molecule type" value="Genomic_DNA"/>
</dbReference>
<comment type="similarity">
    <text evidence="2">Belongs to the X(+)/potassium ATPases subunit beta family.</text>
</comment>
<dbReference type="GO" id="GO:0001671">
    <property type="term" value="F:ATPase activator activity"/>
    <property type="evidence" value="ECO:0007669"/>
    <property type="project" value="TreeGrafter"/>
</dbReference>
<name>A0A0N4XD37_NIPBR</name>
<gene>
    <name evidence="8" type="ORF">NBR_LOCUS406</name>
</gene>
<evidence type="ECO:0000313" key="10">
    <source>
        <dbReference type="WBParaSite" id="NBR_0000040501-mRNA-1"/>
    </source>
</evidence>
<dbReference type="GO" id="GO:0030007">
    <property type="term" value="P:intracellular potassium ion homeostasis"/>
    <property type="evidence" value="ECO:0007669"/>
    <property type="project" value="TreeGrafter"/>
</dbReference>
<dbReference type="InterPro" id="IPR000402">
    <property type="entry name" value="Na/K_ATPase_sub_beta"/>
</dbReference>
<accession>A0A0N4XD37</accession>
<feature type="transmembrane region" description="Helical" evidence="7">
    <location>
        <begin position="9"/>
        <end position="31"/>
    </location>
</feature>
<sequence>MMIFSAQSFIYLLTVWICGALFSALIMYILLLQLQDKPHYFGKGSHIGGIPSVVYEPNPNRFDVSTKGVISFSSREPKSYLNYMVRYKKLLKGEMHHVSLYLYTAKCKVLHPSELYLMKFMAPLVHVSVRTVSLIQQGSAVTRMLPASGMSTCAYPFWNQPGYEQPFVMMKVSNLMTDMNEIRCKPEQASIQHFDDGEENVARIFIEKLD</sequence>
<evidence type="ECO:0000256" key="3">
    <source>
        <dbReference type="ARBA" id="ARBA00022692"/>
    </source>
</evidence>
<reference evidence="8 9" key="2">
    <citation type="submission" date="2018-11" db="EMBL/GenBank/DDBJ databases">
        <authorList>
            <consortium name="Pathogen Informatics"/>
        </authorList>
    </citation>
    <scope>NUCLEOTIDE SEQUENCE [LARGE SCALE GENOMIC DNA]</scope>
</reference>
<keyword evidence="5 7" id="KW-1133">Transmembrane helix</keyword>
<keyword evidence="4" id="KW-0735">Signal-anchor</keyword>
<dbReference type="PANTHER" id="PTHR11523">
    <property type="entry name" value="SODIUM/POTASSIUM-DEPENDENT ATPASE BETA SUBUNIT"/>
    <property type="match status" value="1"/>
</dbReference>
<evidence type="ECO:0000256" key="6">
    <source>
        <dbReference type="ARBA" id="ARBA00023136"/>
    </source>
</evidence>
<protein>
    <submittedName>
        <fullName evidence="8 10">Uncharacterized protein</fullName>
    </submittedName>
</protein>
<dbReference type="Proteomes" id="UP000271162">
    <property type="component" value="Unassembled WGS sequence"/>
</dbReference>
<dbReference type="GO" id="GO:0005890">
    <property type="term" value="C:sodium:potassium-exchanging ATPase complex"/>
    <property type="evidence" value="ECO:0007669"/>
    <property type="project" value="InterPro"/>
</dbReference>
<proteinExistence type="inferred from homology"/>
<dbReference type="GO" id="GO:0006883">
    <property type="term" value="P:intracellular sodium ion homeostasis"/>
    <property type="evidence" value="ECO:0007669"/>
    <property type="project" value="TreeGrafter"/>
</dbReference>
<dbReference type="PANTHER" id="PTHR11523:SF28">
    <property type="entry name" value="NA_K-ATPASE BETA SUBUNIT ISOFORM 4-RELATED"/>
    <property type="match status" value="1"/>
</dbReference>
<comment type="subcellular location">
    <subcellularLocation>
        <location evidence="1">Membrane</location>
        <topology evidence="1">Single-pass type II membrane protein</topology>
    </subcellularLocation>
</comment>
<dbReference type="WBParaSite" id="NBR_0000040501-mRNA-1">
    <property type="protein sequence ID" value="NBR_0000040501-mRNA-1"/>
    <property type="gene ID" value="NBR_0000040501"/>
</dbReference>